<dbReference type="PATRIC" id="fig|797299.3.peg.1986"/>
<dbReference type="eggNOG" id="arCOG02611">
    <property type="taxonomic scope" value="Archaea"/>
</dbReference>
<feature type="domain" description="HTH arsR-type" evidence="2">
    <location>
        <begin position="489"/>
        <end position="584"/>
    </location>
</feature>
<dbReference type="SUPFAM" id="SSF46785">
    <property type="entry name" value="Winged helix' DNA-binding domain"/>
    <property type="match status" value="2"/>
</dbReference>
<feature type="compositionally biased region" description="Polar residues" evidence="1">
    <location>
        <begin position="172"/>
        <end position="181"/>
    </location>
</feature>
<feature type="compositionally biased region" description="Acidic residues" evidence="1">
    <location>
        <begin position="151"/>
        <end position="167"/>
    </location>
</feature>
<dbReference type="InterPro" id="IPR036388">
    <property type="entry name" value="WH-like_DNA-bd_sf"/>
</dbReference>
<dbReference type="Gene3D" id="1.10.10.10">
    <property type="entry name" value="Winged helix-like DNA-binding domain superfamily/Winged helix DNA-binding domain"/>
    <property type="match status" value="2"/>
</dbReference>
<dbReference type="PANTHER" id="PTHR36216:SF1">
    <property type="entry name" value="HTH ARSR-TYPE DOMAIN-CONTAINING PROTEIN"/>
    <property type="match status" value="1"/>
</dbReference>
<dbReference type="KEGG" id="hlr:HALLA_14895"/>
<gene>
    <name evidence="3" type="ORF">HALLA_14895</name>
</gene>
<dbReference type="EMBL" id="CP007055">
    <property type="protein sequence ID" value="AHG01060.1"/>
    <property type="molecule type" value="Genomic_DNA"/>
</dbReference>
<dbReference type="PROSITE" id="PS50987">
    <property type="entry name" value="HTH_ARSR_2"/>
    <property type="match status" value="1"/>
</dbReference>
<dbReference type="HOGENOM" id="CLU_462037_0_0_2"/>
<dbReference type="InterPro" id="IPR001845">
    <property type="entry name" value="HTH_ArsR_DNA-bd_dom"/>
</dbReference>
<evidence type="ECO:0000256" key="1">
    <source>
        <dbReference type="SAM" id="MobiDB-lite"/>
    </source>
</evidence>
<dbReference type="InterPro" id="IPR056504">
    <property type="entry name" value="HTH_HVO_0163_N"/>
</dbReference>
<feature type="compositionally biased region" description="Basic and acidic residues" evidence="1">
    <location>
        <begin position="226"/>
        <end position="235"/>
    </location>
</feature>
<reference evidence="3 4" key="1">
    <citation type="submission" date="2014-01" db="EMBL/GenBank/DDBJ databases">
        <authorList>
            <consortium name="DOE Joint Genome Institute"/>
            <person name="Anderson I."/>
            <person name="Huntemann M."/>
            <person name="Han J."/>
            <person name="Chen A."/>
            <person name="Kyrpides N."/>
            <person name="Mavromatis K."/>
            <person name="Markowitz V."/>
            <person name="Palaniappan K."/>
            <person name="Ivanova N."/>
            <person name="Schaumberg A."/>
            <person name="Pati A."/>
            <person name="Liolios K."/>
            <person name="Nordberg H.P."/>
            <person name="Cantor M.N."/>
            <person name="Hua S.X."/>
            <person name="Woyke T."/>
        </authorList>
    </citation>
    <scope>NUCLEOTIDE SEQUENCE [LARGE SCALE GENOMIC DNA]</scope>
    <source>
        <strain evidence="3 4">XH-48</strain>
    </source>
</reference>
<dbReference type="InterPro" id="IPR036390">
    <property type="entry name" value="WH_DNA-bd_sf"/>
</dbReference>
<feature type="compositionally biased region" description="Acidic residues" evidence="1">
    <location>
        <begin position="69"/>
        <end position="101"/>
    </location>
</feature>
<organism evidence="3 4">
    <name type="scientific">Halostagnicola larsenii XH-48</name>
    <dbReference type="NCBI Taxonomy" id="797299"/>
    <lineage>
        <taxon>Archaea</taxon>
        <taxon>Methanobacteriati</taxon>
        <taxon>Methanobacteriota</taxon>
        <taxon>Stenosarchaea group</taxon>
        <taxon>Halobacteria</taxon>
        <taxon>Halobacteriales</taxon>
        <taxon>Natrialbaceae</taxon>
        <taxon>Halostagnicola</taxon>
    </lineage>
</organism>
<keyword evidence="4" id="KW-1185">Reference proteome</keyword>
<dbReference type="SMART" id="SM00418">
    <property type="entry name" value="HTH_ARSR"/>
    <property type="match status" value="2"/>
</dbReference>
<sequence length="590" mass="59200">MNSMDSPISSGTVAFLALVVVCAIVAGATGSALATTAPDYSLEEVGSDDATLSDLEIDTESGETTLENATDDEADSLEESTDETTDSVDGSTDEVTGDDGDSTNGTTRDEDEDTDGEDDLTDADDTLSDDDLTDDPTDTDATDESGGSAEDTGEDPVDASSVDDDTADPVSGTNDSITNGTDGLEETSDSLNDTTDAVSNATNETTGGLEGTVENTTGGLDGATDELEKTTDKPANETGSFLEKPVRSASDVLAGTTAGAEAGISTTVSSVTSTGLSEASETISAVVDDDSPVGSALAGGEPADPGVAQTATDAILVGMLGAVAASAGAAGGIGATGGTIGAAGGGLGAAGGGIGGAGAAGSAGATAGAGLAGGTAGSGAGAASGSGTTGAASNAVANWTASGRRYLRRALASIPWELLPIFKYSRYDDSDPLENETRATIYETVEAHPGRYLSQISDDADVPLSTVRHHVRILEEEDLLTAAKINGKRRYYLEETDSTLQAALEEPAKRDVLEALATLERANNSELAAELERDPSTITHHLSTLEDDGLVVRNRDGRSVVTELATETKAALGEDDISTLKDASPQAPAD</sequence>
<dbReference type="Proteomes" id="UP000019024">
    <property type="component" value="Chromosome"/>
</dbReference>
<feature type="region of interest" description="Disordered" evidence="1">
    <location>
        <begin position="43"/>
        <end position="247"/>
    </location>
</feature>
<accession>W0JUW6</accession>
<dbReference type="GO" id="GO:0003700">
    <property type="term" value="F:DNA-binding transcription factor activity"/>
    <property type="evidence" value="ECO:0007669"/>
    <property type="project" value="InterPro"/>
</dbReference>
<feature type="compositionally biased region" description="Polar residues" evidence="1">
    <location>
        <begin position="189"/>
        <end position="206"/>
    </location>
</feature>
<evidence type="ECO:0000313" key="3">
    <source>
        <dbReference type="EMBL" id="AHG01060.1"/>
    </source>
</evidence>
<dbReference type="STRING" id="797299.HALLA_14895"/>
<dbReference type="Pfam" id="PF01022">
    <property type="entry name" value="HTH_5"/>
    <property type="match status" value="1"/>
</dbReference>
<dbReference type="InterPro" id="IPR011991">
    <property type="entry name" value="ArsR-like_HTH"/>
</dbReference>
<name>W0JUW6_9EURY</name>
<feature type="compositionally biased region" description="Acidic residues" evidence="1">
    <location>
        <begin position="109"/>
        <end position="143"/>
    </location>
</feature>
<evidence type="ECO:0000313" key="4">
    <source>
        <dbReference type="Proteomes" id="UP000019024"/>
    </source>
</evidence>
<dbReference type="CDD" id="cd00090">
    <property type="entry name" value="HTH_ARSR"/>
    <property type="match status" value="2"/>
</dbReference>
<dbReference type="PANTHER" id="PTHR36216">
    <property type="entry name" value="TRANSCRIPTIONAL REGULATOR, TRMB"/>
    <property type="match status" value="1"/>
</dbReference>
<dbReference type="Pfam" id="PF24266">
    <property type="entry name" value="HTH_HVO_0163_N"/>
    <property type="match status" value="1"/>
</dbReference>
<evidence type="ECO:0000259" key="2">
    <source>
        <dbReference type="PROSITE" id="PS50987"/>
    </source>
</evidence>
<dbReference type="AlphaFoldDB" id="W0JUW6"/>
<protein>
    <recommendedName>
        <fullName evidence="2">HTH arsR-type domain-containing protein</fullName>
    </recommendedName>
</protein>
<proteinExistence type="predicted"/>